<dbReference type="AlphaFoldDB" id="A0A5R9KW90"/>
<evidence type="ECO:0000313" key="2">
    <source>
        <dbReference type="Proteomes" id="UP000306402"/>
    </source>
</evidence>
<proteinExistence type="predicted"/>
<dbReference type="Proteomes" id="UP000306402">
    <property type="component" value="Unassembled WGS sequence"/>
</dbReference>
<sequence length="302" mass="34968">MEINYKAFYTQYAYDYHLYKVTTLSSILDRCEAFQEDYLAAQISGYNEADYARFLKGEIRVTCFHVIETLFELIFGLEPKEGKCRDLDLLQAISTSNFQKNYSRIERIATDESELAFLDLATAQFGNHPLWMHIFFFAPPLKEPGVPELLQDSYEAIKLFLKEAAITFSRRYEYNAYKHGTRVLNAFQEFGWSDPDGQNAVKYDLSDSMSFFTVEKQDGKAVNEVITTKMFNTKKDIKMILLANMPITNIIRRRRWVLVPEDRGGDNPGSTNFMKEAVLDMIRTHNGPAGFIIDDIITRRKI</sequence>
<gene>
    <name evidence="1" type="ORF">FEN17_12750</name>
</gene>
<organism evidence="1 2">
    <name type="scientific">Dyadobacter luticola</name>
    <dbReference type="NCBI Taxonomy" id="1979387"/>
    <lineage>
        <taxon>Bacteria</taxon>
        <taxon>Pseudomonadati</taxon>
        <taxon>Bacteroidota</taxon>
        <taxon>Cytophagia</taxon>
        <taxon>Cytophagales</taxon>
        <taxon>Spirosomataceae</taxon>
        <taxon>Dyadobacter</taxon>
    </lineage>
</organism>
<comment type="caution">
    <text evidence="1">The sequence shown here is derived from an EMBL/GenBank/DDBJ whole genome shotgun (WGS) entry which is preliminary data.</text>
</comment>
<dbReference type="OrthoDB" id="943647at2"/>
<dbReference type="RefSeq" id="WP_138365739.1">
    <property type="nucleotide sequence ID" value="NZ_VCEJ01000004.1"/>
</dbReference>
<keyword evidence="2" id="KW-1185">Reference proteome</keyword>
<name>A0A5R9KW90_9BACT</name>
<dbReference type="EMBL" id="VCEJ01000004">
    <property type="protein sequence ID" value="TLV00359.1"/>
    <property type="molecule type" value="Genomic_DNA"/>
</dbReference>
<reference evidence="1 2" key="1">
    <citation type="submission" date="2019-05" db="EMBL/GenBank/DDBJ databases">
        <authorList>
            <person name="Qu J.-H."/>
        </authorList>
    </citation>
    <scope>NUCLEOTIDE SEQUENCE [LARGE SCALE GENOMIC DNA]</scope>
    <source>
        <strain evidence="1 2">T17</strain>
    </source>
</reference>
<accession>A0A5R9KW90</accession>
<evidence type="ECO:0000313" key="1">
    <source>
        <dbReference type="EMBL" id="TLV00359.1"/>
    </source>
</evidence>
<protein>
    <submittedName>
        <fullName evidence="1">Uncharacterized protein</fullName>
    </submittedName>
</protein>